<gene>
    <name evidence="6" type="ORF">MCOR_20605</name>
</gene>
<dbReference type="GO" id="GO:0016020">
    <property type="term" value="C:membrane"/>
    <property type="evidence" value="ECO:0007669"/>
    <property type="project" value="InterPro"/>
</dbReference>
<feature type="signal peptide" evidence="4">
    <location>
        <begin position="1"/>
        <end position="19"/>
    </location>
</feature>
<feature type="chain" id="PRO_5026694582" description="SRCR domain-containing protein" evidence="4">
    <location>
        <begin position="20"/>
        <end position="550"/>
    </location>
</feature>
<feature type="compositionally biased region" description="Polar residues" evidence="2">
    <location>
        <begin position="402"/>
        <end position="413"/>
    </location>
</feature>
<evidence type="ECO:0000256" key="4">
    <source>
        <dbReference type="SAM" id="SignalP"/>
    </source>
</evidence>
<sequence>MRRTKYIEYIFIFLFNVLAPQFKTEHSVVCGNELSKLQCHENKTIDINYVDWYSWQSKCTSAPERNCHDGTSLIKQKCNTNKTCTLEEDYFIACIKQPRLVVAEFYCTPIGWRPYSRLTYKKRVAVCGSLAKVSCRFRYTISEIVSLGYEIEGACDVVSDVENCIKKVLKRCIGYRRCGDIWLNFERCFHFPPKSKITYSCNEDRTDFSTTTLKDKGKHGIIPTADVPQRTIVVDITKPPKSDEVEWILDLDKDSRLLIINKKRNITYSLCANNWANEYAIIVCHHLKRSDNGIAGVIPRNTNLSRIAYGLDCPVNITNPFECNPDNTNDSREICKSIGDASVKCYNDTDSHFSDKTGLTGIIVGGILGFVFVLVIIVVFIYCRRKKNKKENKRAGDEMRENTSTYDKPWNMNNQSATANYHRENDMHDKGEQERVALIIPTTPEAATQLDGGQYFVLDPGATGFNRSHQSYSLKDNSNAIMNSIGDNEAQYATSSDGIYDVTNERRHREKDDINIYSHTVDDVYDTSVHDRRGKERDNAYDDCVIQNDG</sequence>
<evidence type="ECO:0000256" key="2">
    <source>
        <dbReference type="SAM" id="MobiDB-lite"/>
    </source>
</evidence>
<accession>A0A6J8BMY2</accession>
<feature type="disulfide bond" evidence="1">
    <location>
        <begin position="313"/>
        <end position="323"/>
    </location>
</feature>
<evidence type="ECO:0000259" key="5">
    <source>
        <dbReference type="PROSITE" id="PS50287"/>
    </source>
</evidence>
<feature type="disulfide bond" evidence="1">
    <location>
        <begin position="271"/>
        <end position="335"/>
    </location>
</feature>
<dbReference type="AlphaFoldDB" id="A0A6J8BMY2"/>
<evidence type="ECO:0000256" key="1">
    <source>
        <dbReference type="PROSITE-ProRule" id="PRU00196"/>
    </source>
</evidence>
<proteinExistence type="predicted"/>
<keyword evidence="3" id="KW-0812">Transmembrane</keyword>
<feature type="disulfide bond" evidence="1">
    <location>
        <begin position="284"/>
        <end position="345"/>
    </location>
</feature>
<protein>
    <recommendedName>
        <fullName evidence="5">SRCR domain-containing protein</fullName>
    </recommendedName>
</protein>
<keyword evidence="3" id="KW-1133">Transmembrane helix</keyword>
<dbReference type="PROSITE" id="PS50287">
    <property type="entry name" value="SRCR_2"/>
    <property type="match status" value="1"/>
</dbReference>
<feature type="transmembrane region" description="Helical" evidence="3">
    <location>
        <begin position="359"/>
        <end position="383"/>
    </location>
</feature>
<evidence type="ECO:0000313" key="7">
    <source>
        <dbReference type="Proteomes" id="UP000507470"/>
    </source>
</evidence>
<reference evidence="6 7" key="1">
    <citation type="submission" date="2020-06" db="EMBL/GenBank/DDBJ databases">
        <authorList>
            <person name="Li R."/>
            <person name="Bekaert M."/>
        </authorList>
    </citation>
    <scope>NUCLEOTIDE SEQUENCE [LARGE SCALE GENOMIC DNA]</scope>
    <source>
        <strain evidence="7">wild</strain>
    </source>
</reference>
<evidence type="ECO:0000313" key="6">
    <source>
        <dbReference type="EMBL" id="CAC5385022.1"/>
    </source>
</evidence>
<dbReference type="OrthoDB" id="6146647at2759"/>
<dbReference type="Proteomes" id="UP000507470">
    <property type="component" value="Unassembled WGS sequence"/>
</dbReference>
<dbReference type="InterPro" id="IPR001190">
    <property type="entry name" value="SRCR"/>
</dbReference>
<evidence type="ECO:0000256" key="3">
    <source>
        <dbReference type="SAM" id="Phobius"/>
    </source>
</evidence>
<keyword evidence="1" id="KW-1015">Disulfide bond</keyword>
<dbReference type="EMBL" id="CACVKT020003682">
    <property type="protein sequence ID" value="CAC5385022.1"/>
    <property type="molecule type" value="Genomic_DNA"/>
</dbReference>
<feature type="domain" description="SRCR" evidence="5">
    <location>
        <begin position="269"/>
        <end position="346"/>
    </location>
</feature>
<name>A0A6J8BMY2_MYTCO</name>
<keyword evidence="3" id="KW-0472">Membrane</keyword>
<keyword evidence="4" id="KW-0732">Signal</keyword>
<feature type="region of interest" description="Disordered" evidence="2">
    <location>
        <begin position="391"/>
        <end position="413"/>
    </location>
</feature>
<keyword evidence="7" id="KW-1185">Reference proteome</keyword>
<organism evidence="6 7">
    <name type="scientific">Mytilus coruscus</name>
    <name type="common">Sea mussel</name>
    <dbReference type="NCBI Taxonomy" id="42192"/>
    <lineage>
        <taxon>Eukaryota</taxon>
        <taxon>Metazoa</taxon>
        <taxon>Spiralia</taxon>
        <taxon>Lophotrochozoa</taxon>
        <taxon>Mollusca</taxon>
        <taxon>Bivalvia</taxon>
        <taxon>Autobranchia</taxon>
        <taxon>Pteriomorphia</taxon>
        <taxon>Mytilida</taxon>
        <taxon>Mytiloidea</taxon>
        <taxon>Mytilidae</taxon>
        <taxon>Mytilinae</taxon>
        <taxon>Mytilus</taxon>
    </lineage>
</organism>